<proteinExistence type="predicted"/>
<protein>
    <submittedName>
        <fullName evidence="2">Uncharacterized protein</fullName>
    </submittedName>
</protein>
<reference evidence="2 3" key="1">
    <citation type="journal article" date="2023" name="J. Hered.">
        <title>Chromosome-level genome of the wood stork (Mycteria americana) provides insight into avian chromosome evolution.</title>
        <authorList>
            <person name="Flamio R. Jr."/>
            <person name="Ramstad K.M."/>
        </authorList>
    </citation>
    <scope>NUCLEOTIDE SEQUENCE [LARGE SCALE GENOMIC DNA]</scope>
    <source>
        <strain evidence="2">JAX WOST 10</strain>
    </source>
</reference>
<dbReference type="PANTHER" id="PTHR33395">
    <property type="entry name" value="TRANSCRIPTASE, PUTATIVE-RELATED-RELATED"/>
    <property type="match status" value="1"/>
</dbReference>
<comment type="caution">
    <text evidence="2">The sequence shown here is derived from an EMBL/GenBank/DDBJ whole genome shotgun (WGS) entry which is preliminary data.</text>
</comment>
<gene>
    <name evidence="2" type="ORF">QYF61_002914</name>
</gene>
<sequence length="694" mass="76845">MGNKQEDLEATMLLESYDLVAITETWWDESCDWSVAINGYRLFRSDRPPNQGEPIDEAFLLQLQESSRFQALVLLGYFDHPDICWKSSMLSCRQPRRLLECIVDNFLSQDTDSPTRRNAILDLMVTNAKREVNGQRKDESISISFVQDLDESRVWATSTQVAVAANNLKVSEEKQEFSESSGERSSFLLFQGRSVNVNGHQHPPPLAILSSIKFKCDLQHASALGIEADIIVPKPVPMLDNSFSKKIFPTIQSKPPLVQLEAISSCPMACYLGEVTDTHLATTSFQLCCPSLDALQHLNVFLVVRGPKLNTVFEVQPHQCQVQGDNHFPSPAGHAISDTSQAAIGLLGYMGTLLAYIQIAVNQHPQVLFYQAALQPLFPKPVALHGVIVTQVQDLALSLVEYHTIGVGSLIQPVQVPLQSLPTLKQVNTPTQLGVTCKLTEDIKQNWPQHRALGNTACDWPPTGFKSIHHNSLGSAIQPVLYLAKSTPIQAMTRHFLQENVVGNGVKGFTEVHSLPTLKQINTPAQLGVICKLTEGALDHLIQIIDKDLKQNWPQHRALGNPTCDRLPPGFNSIHHNSLGLAIQKQNNCAVKHQIPEFCQHLAGKPCNMHLCIKNKANHRTTLGPQKDQRFSPQSHQGGKGRNTTYLYNILNSSGPVVKTMVRQAVPLQPMEVHSGADIHLQPVEDPTLEQVDA</sequence>
<feature type="compositionally biased region" description="Polar residues" evidence="1">
    <location>
        <begin position="631"/>
        <end position="642"/>
    </location>
</feature>
<keyword evidence="3" id="KW-1185">Reference proteome</keyword>
<organism evidence="2 3">
    <name type="scientific">Mycteria americana</name>
    <name type="common">Wood stork</name>
    <dbReference type="NCBI Taxonomy" id="33587"/>
    <lineage>
        <taxon>Eukaryota</taxon>
        <taxon>Metazoa</taxon>
        <taxon>Chordata</taxon>
        <taxon>Craniata</taxon>
        <taxon>Vertebrata</taxon>
        <taxon>Euteleostomi</taxon>
        <taxon>Archelosauria</taxon>
        <taxon>Archosauria</taxon>
        <taxon>Dinosauria</taxon>
        <taxon>Saurischia</taxon>
        <taxon>Theropoda</taxon>
        <taxon>Coelurosauria</taxon>
        <taxon>Aves</taxon>
        <taxon>Neognathae</taxon>
        <taxon>Neoaves</taxon>
        <taxon>Aequornithes</taxon>
        <taxon>Ciconiiformes</taxon>
        <taxon>Ciconiidae</taxon>
        <taxon>Mycteria</taxon>
    </lineage>
</organism>
<dbReference type="GO" id="GO:0007508">
    <property type="term" value="P:larval heart development"/>
    <property type="evidence" value="ECO:0007669"/>
    <property type="project" value="TreeGrafter"/>
</dbReference>
<dbReference type="PANTHER" id="PTHR33395:SF22">
    <property type="entry name" value="REVERSE TRANSCRIPTASE DOMAIN-CONTAINING PROTEIN"/>
    <property type="match status" value="1"/>
</dbReference>
<name>A0AAN7RMQ3_MYCAM</name>
<evidence type="ECO:0000313" key="2">
    <source>
        <dbReference type="EMBL" id="KAK4809957.1"/>
    </source>
</evidence>
<dbReference type="AlphaFoldDB" id="A0AAN7RMQ3"/>
<evidence type="ECO:0000313" key="3">
    <source>
        <dbReference type="Proteomes" id="UP001333110"/>
    </source>
</evidence>
<dbReference type="GO" id="GO:0031012">
    <property type="term" value="C:extracellular matrix"/>
    <property type="evidence" value="ECO:0007669"/>
    <property type="project" value="TreeGrafter"/>
</dbReference>
<dbReference type="Proteomes" id="UP001333110">
    <property type="component" value="Unassembled WGS sequence"/>
</dbReference>
<dbReference type="GO" id="GO:0061343">
    <property type="term" value="P:cell adhesion involved in heart morphogenesis"/>
    <property type="evidence" value="ECO:0007669"/>
    <property type="project" value="TreeGrafter"/>
</dbReference>
<feature type="region of interest" description="Disordered" evidence="1">
    <location>
        <begin position="623"/>
        <end position="642"/>
    </location>
</feature>
<dbReference type="EMBL" id="JAUNZN010000019">
    <property type="protein sequence ID" value="KAK4809957.1"/>
    <property type="molecule type" value="Genomic_DNA"/>
</dbReference>
<evidence type="ECO:0000256" key="1">
    <source>
        <dbReference type="SAM" id="MobiDB-lite"/>
    </source>
</evidence>
<accession>A0AAN7RMQ3</accession>